<reference evidence="2" key="1">
    <citation type="journal article" date="2020" name="Stud. Mycol.">
        <title>101 Dothideomycetes genomes: a test case for predicting lifestyles and emergence of pathogens.</title>
        <authorList>
            <person name="Haridas S."/>
            <person name="Albert R."/>
            <person name="Binder M."/>
            <person name="Bloem J."/>
            <person name="Labutti K."/>
            <person name="Salamov A."/>
            <person name="Andreopoulos B."/>
            <person name="Baker S."/>
            <person name="Barry K."/>
            <person name="Bills G."/>
            <person name="Bluhm B."/>
            <person name="Cannon C."/>
            <person name="Castanera R."/>
            <person name="Culley D."/>
            <person name="Daum C."/>
            <person name="Ezra D."/>
            <person name="Gonzalez J."/>
            <person name="Henrissat B."/>
            <person name="Kuo A."/>
            <person name="Liang C."/>
            <person name="Lipzen A."/>
            <person name="Lutzoni F."/>
            <person name="Magnuson J."/>
            <person name="Mondo S."/>
            <person name="Nolan M."/>
            <person name="Ohm R."/>
            <person name="Pangilinan J."/>
            <person name="Park H.-J."/>
            <person name="Ramirez L."/>
            <person name="Alfaro M."/>
            <person name="Sun H."/>
            <person name="Tritt A."/>
            <person name="Yoshinaga Y."/>
            <person name="Zwiers L.-H."/>
            <person name="Turgeon B."/>
            <person name="Goodwin S."/>
            <person name="Spatafora J."/>
            <person name="Crous P."/>
            <person name="Grigoriev I."/>
        </authorList>
    </citation>
    <scope>NUCLEOTIDE SEQUENCE</scope>
    <source>
        <strain evidence="2">CBS 122681</strain>
    </source>
</reference>
<dbReference type="InterPro" id="IPR015034">
    <property type="entry name" value="Bles03"/>
</dbReference>
<accession>A0A6A6TQY8</accession>
<dbReference type="InterPro" id="IPR023398">
    <property type="entry name" value="TIF_eIF4e-like"/>
</dbReference>
<evidence type="ECO:0000313" key="3">
    <source>
        <dbReference type="Proteomes" id="UP000799324"/>
    </source>
</evidence>
<dbReference type="PANTHER" id="PTHR31977">
    <property type="entry name" value="UPF0696 PROTEIN C11ORF68"/>
    <property type="match status" value="1"/>
</dbReference>
<sequence length="298" mass="33761">MVEEELVSGDGWISDDSSFYGDEDNQERLLSLSETFRPKKFWAAHKRNLNVYLAKSRNMPPPDLHNIYAGQFDAYQLHESIDDFIKRLPPLTTTIELCPWIWAANPHPRGRDRSGRAKVQEELIPKGTELLHQSLEKRAEIRTKNSHLVKGSVTRLLNQESESLKSSIAKLAEESNILSGKWMLFPKLEDVTRVWKLIVDGTINNRLGSGSKVATEQDGKPERLICVYTKDFRDTDDVLRVLKELVTMGLVNPGRGIYYKSDAYTYLDIYGQNAAEYGLQASVYSSQKLLASASLPQA</sequence>
<evidence type="ECO:0000256" key="1">
    <source>
        <dbReference type="ARBA" id="ARBA00010568"/>
    </source>
</evidence>
<gene>
    <name evidence="2" type="ORF">K491DRAFT_559443</name>
</gene>
<feature type="non-terminal residue" evidence="2">
    <location>
        <position position="298"/>
    </location>
</feature>
<dbReference type="Proteomes" id="UP000799324">
    <property type="component" value="Unassembled WGS sequence"/>
</dbReference>
<dbReference type="Gene3D" id="3.30.760.10">
    <property type="entry name" value="RNA Cap, Translation Initiation Factor Eif4e"/>
    <property type="match status" value="1"/>
</dbReference>
<keyword evidence="3" id="KW-1185">Reference proteome</keyword>
<dbReference type="Pfam" id="PF08939">
    <property type="entry name" value="Bles03"/>
    <property type="match status" value="1"/>
</dbReference>
<organism evidence="2 3">
    <name type="scientific">Lophiostoma macrostomum CBS 122681</name>
    <dbReference type="NCBI Taxonomy" id="1314788"/>
    <lineage>
        <taxon>Eukaryota</taxon>
        <taxon>Fungi</taxon>
        <taxon>Dikarya</taxon>
        <taxon>Ascomycota</taxon>
        <taxon>Pezizomycotina</taxon>
        <taxon>Dothideomycetes</taxon>
        <taxon>Pleosporomycetidae</taxon>
        <taxon>Pleosporales</taxon>
        <taxon>Lophiostomataceae</taxon>
        <taxon>Lophiostoma</taxon>
    </lineage>
</organism>
<dbReference type="AlphaFoldDB" id="A0A6A6TQY8"/>
<comment type="similarity">
    <text evidence="1">Belongs to the UPF0696 family.</text>
</comment>
<dbReference type="OrthoDB" id="10067381at2759"/>
<dbReference type="EMBL" id="MU004292">
    <property type="protein sequence ID" value="KAF2661741.1"/>
    <property type="molecule type" value="Genomic_DNA"/>
</dbReference>
<evidence type="ECO:0000313" key="2">
    <source>
        <dbReference type="EMBL" id="KAF2661741.1"/>
    </source>
</evidence>
<proteinExistence type="inferred from homology"/>
<dbReference type="SUPFAM" id="SSF55418">
    <property type="entry name" value="eIF4e-like"/>
    <property type="match status" value="1"/>
</dbReference>
<dbReference type="PANTHER" id="PTHR31977:SF1">
    <property type="entry name" value="UPF0696 PROTEIN C11ORF68"/>
    <property type="match status" value="1"/>
</dbReference>
<name>A0A6A6TQY8_9PLEO</name>
<protein>
    <submittedName>
        <fullName evidence="2">DUF1917-domain-containing protein</fullName>
    </submittedName>
</protein>